<accession>A0ABU2N162</accession>
<keyword evidence="5" id="KW-1185">Reference proteome</keyword>
<dbReference type="RefSeq" id="WP_311708180.1">
    <property type="nucleotide sequence ID" value="NZ_JAVREL010000027.1"/>
</dbReference>
<dbReference type="PANTHER" id="PTHR45954:SF1">
    <property type="entry name" value="LD33695P"/>
    <property type="match status" value="1"/>
</dbReference>
<evidence type="ECO:0000313" key="4">
    <source>
        <dbReference type="EMBL" id="MDT0347054.1"/>
    </source>
</evidence>
<gene>
    <name evidence="4" type="ORF">RM590_31395</name>
</gene>
<proteinExistence type="predicted"/>
<dbReference type="InterPro" id="IPR052386">
    <property type="entry name" value="GPSM"/>
</dbReference>
<evidence type="ECO:0000256" key="1">
    <source>
        <dbReference type="ARBA" id="ARBA00004496"/>
    </source>
</evidence>
<reference evidence="5" key="1">
    <citation type="submission" date="2023-07" db="EMBL/GenBank/DDBJ databases">
        <title>30 novel species of actinomycetes from the DSMZ collection.</title>
        <authorList>
            <person name="Nouioui I."/>
        </authorList>
    </citation>
    <scope>NUCLEOTIDE SEQUENCE [LARGE SCALE GENOMIC DNA]</scope>
    <source>
        <strain evidence="5">DSM 44938</strain>
    </source>
</reference>
<dbReference type="SUPFAM" id="SSF48452">
    <property type="entry name" value="TPR-like"/>
    <property type="match status" value="2"/>
</dbReference>
<evidence type="ECO:0000313" key="5">
    <source>
        <dbReference type="Proteomes" id="UP001183246"/>
    </source>
</evidence>
<dbReference type="EMBL" id="JAVREL010000027">
    <property type="protein sequence ID" value="MDT0347054.1"/>
    <property type="molecule type" value="Genomic_DNA"/>
</dbReference>
<evidence type="ECO:0008006" key="6">
    <source>
        <dbReference type="Google" id="ProtNLM"/>
    </source>
</evidence>
<comment type="subcellular location">
    <subcellularLocation>
        <location evidence="1">Cytoplasm</location>
    </subcellularLocation>
</comment>
<dbReference type="PANTHER" id="PTHR45954">
    <property type="entry name" value="LD33695P"/>
    <property type="match status" value="1"/>
</dbReference>
<evidence type="ECO:0000256" key="2">
    <source>
        <dbReference type="ARBA" id="ARBA00022490"/>
    </source>
</evidence>
<protein>
    <recommendedName>
        <fullName evidence="6">Tetratricopeptide repeat protein</fullName>
    </recommendedName>
</protein>
<dbReference type="InterPro" id="IPR011990">
    <property type="entry name" value="TPR-like_helical_dom_sf"/>
</dbReference>
<name>A0ABU2N162_9ACTN</name>
<keyword evidence="2" id="KW-0963">Cytoplasm</keyword>
<comment type="caution">
    <text evidence="4">The sequence shown here is derived from an EMBL/GenBank/DDBJ whole genome shotgun (WGS) entry which is preliminary data.</text>
</comment>
<sequence>MRAAVEGSVQRGDSPLALRLVNSLAWFWYLRGRHREGHRSLALALGLSGGSSPTTAAWEAGFAMLTGGGTGLRERGRAALGGLGPHDARSRWFLAFAHLHFGDVATGKELNDRALAAFRALGDRWGEAAALSSRAKQATFQGDFATAERSGADSLALFTTLGDGWGRLQASDMLGHLAEINGDYDRAVRLHREGLRTAEGLRLWTDVSYRLSSFGRIALLTGDFARSAEFHERGMRLAAEQANAFAEQFARVGLDLVARRTGEFDRAEAHFRAALAWDRRLHTDYGAPFYGLTLLLAELGFLAEQRGDAESARALHCQGLAAAREMGDPRAIALAQEGLAGAAALAGDFREAAHLLETAGALRASLGTPLPPAERGDVDRISARVRAALGEDALTAAFRESGAAR</sequence>
<keyword evidence="3" id="KW-0677">Repeat</keyword>
<organism evidence="4 5">
    <name type="scientific">Streptomyces litchfieldiae</name>
    <dbReference type="NCBI Taxonomy" id="3075543"/>
    <lineage>
        <taxon>Bacteria</taxon>
        <taxon>Bacillati</taxon>
        <taxon>Actinomycetota</taxon>
        <taxon>Actinomycetes</taxon>
        <taxon>Kitasatosporales</taxon>
        <taxon>Streptomycetaceae</taxon>
        <taxon>Streptomyces</taxon>
    </lineage>
</organism>
<evidence type="ECO:0000256" key="3">
    <source>
        <dbReference type="ARBA" id="ARBA00022737"/>
    </source>
</evidence>
<dbReference type="Proteomes" id="UP001183246">
    <property type="component" value="Unassembled WGS sequence"/>
</dbReference>
<dbReference type="Gene3D" id="1.25.40.10">
    <property type="entry name" value="Tetratricopeptide repeat domain"/>
    <property type="match status" value="2"/>
</dbReference>